<evidence type="ECO:0000313" key="6">
    <source>
        <dbReference type="EMBL" id="CAN66680.1"/>
    </source>
</evidence>
<dbReference type="GO" id="GO:0010073">
    <property type="term" value="P:meristem maintenance"/>
    <property type="evidence" value="ECO:0007669"/>
    <property type="project" value="InterPro"/>
</dbReference>
<dbReference type="InterPro" id="IPR044824">
    <property type="entry name" value="MAIN-like"/>
</dbReference>
<evidence type="ECO:0000256" key="1">
    <source>
        <dbReference type="ARBA" id="ARBA00022723"/>
    </source>
</evidence>
<dbReference type="InterPro" id="IPR007527">
    <property type="entry name" value="Znf_SWIM"/>
</dbReference>
<dbReference type="PANTHER" id="PTHR46033:SF8">
    <property type="entry name" value="PROTEIN MAINTENANCE OF MERISTEMS-LIKE"/>
    <property type="match status" value="1"/>
</dbReference>
<dbReference type="AlphaFoldDB" id="A5AFJ2"/>
<name>A5AFJ2_VITVI</name>
<feature type="domain" description="SWIM-type" evidence="5">
    <location>
        <begin position="46"/>
        <end position="87"/>
    </location>
</feature>
<evidence type="ECO:0000256" key="4">
    <source>
        <dbReference type="PROSITE-ProRule" id="PRU00325"/>
    </source>
</evidence>
<dbReference type="InterPro" id="IPR019557">
    <property type="entry name" value="AminoTfrase-like_pln_mobile"/>
</dbReference>
<gene>
    <name evidence="6" type="ORF">VITISV_016785</name>
</gene>
<dbReference type="InterPro" id="IPR006564">
    <property type="entry name" value="Znf_PMZ"/>
</dbReference>
<keyword evidence="3" id="KW-0862">Zinc</keyword>
<dbReference type="PROSITE" id="PS50966">
    <property type="entry name" value="ZF_SWIM"/>
    <property type="match status" value="1"/>
</dbReference>
<protein>
    <recommendedName>
        <fullName evidence="5">SWIM-type domain-containing protein</fullName>
    </recommendedName>
</protein>
<dbReference type="PANTHER" id="PTHR46033">
    <property type="entry name" value="PROTEIN MAIN-LIKE 2"/>
    <property type="match status" value="1"/>
</dbReference>
<keyword evidence="1" id="KW-0479">Metal-binding</keyword>
<keyword evidence="2 4" id="KW-0863">Zinc-finger</keyword>
<organism evidence="6">
    <name type="scientific">Vitis vinifera</name>
    <name type="common">Grape</name>
    <dbReference type="NCBI Taxonomy" id="29760"/>
    <lineage>
        <taxon>Eukaryota</taxon>
        <taxon>Viridiplantae</taxon>
        <taxon>Streptophyta</taxon>
        <taxon>Embryophyta</taxon>
        <taxon>Tracheophyta</taxon>
        <taxon>Spermatophyta</taxon>
        <taxon>Magnoliopsida</taxon>
        <taxon>eudicotyledons</taxon>
        <taxon>Gunneridae</taxon>
        <taxon>Pentapetalae</taxon>
        <taxon>rosids</taxon>
        <taxon>Vitales</taxon>
        <taxon>Vitaceae</taxon>
        <taxon>Viteae</taxon>
        <taxon>Vitis</taxon>
    </lineage>
</organism>
<evidence type="ECO:0000256" key="2">
    <source>
        <dbReference type="ARBA" id="ARBA00022771"/>
    </source>
</evidence>
<proteinExistence type="predicted"/>
<reference evidence="6" key="1">
    <citation type="journal article" date="2007" name="PLoS ONE">
        <title>The first genome sequence of an elite grapevine cultivar (Pinot noir Vitis vinifera L.): coping with a highly heterozygous genome.</title>
        <authorList>
            <person name="Velasco R."/>
            <person name="Zharkikh A."/>
            <person name="Troggio M."/>
            <person name="Cartwright D.A."/>
            <person name="Cestaro A."/>
            <person name="Pruss D."/>
            <person name="Pindo M."/>
            <person name="FitzGerald L.M."/>
            <person name="Vezzulli S."/>
            <person name="Reid J."/>
            <person name="Malacarne G."/>
            <person name="Iliev D."/>
            <person name="Coppola G."/>
            <person name="Wardell B."/>
            <person name="Micheletti D."/>
            <person name="Macalma T."/>
            <person name="Facci M."/>
            <person name="Mitchell J.T."/>
            <person name="Perazzolli M."/>
            <person name="Eldredge G."/>
            <person name="Gatto P."/>
            <person name="Oyzerski R."/>
            <person name="Moretto M."/>
            <person name="Gutin N."/>
            <person name="Stefanini M."/>
            <person name="Chen Y."/>
            <person name="Segala C."/>
            <person name="Davenport C."/>
            <person name="Dematte L."/>
            <person name="Mraz A."/>
            <person name="Battilana J."/>
            <person name="Stormo K."/>
            <person name="Costa F."/>
            <person name="Tao Q."/>
            <person name="Si-Ammour A."/>
            <person name="Harkins T."/>
            <person name="Lackey A."/>
            <person name="Perbost C."/>
            <person name="Taillon B."/>
            <person name="Stella A."/>
            <person name="Solovyev V."/>
            <person name="Fawcett J.A."/>
            <person name="Sterck L."/>
            <person name="Vandepoele K."/>
            <person name="Grando S.M."/>
            <person name="Toppo S."/>
            <person name="Moser C."/>
            <person name="Lanchbury J."/>
            <person name="Bogden R."/>
            <person name="Skolnick M."/>
            <person name="Sgaramella V."/>
            <person name="Bhatnagar S.K."/>
            <person name="Fontana P."/>
            <person name="Gutin A."/>
            <person name="Van de Peer Y."/>
            <person name="Salamini F."/>
            <person name="Viola R."/>
        </authorList>
    </citation>
    <scope>NUCLEOTIDE SEQUENCE</scope>
</reference>
<dbReference type="Pfam" id="PF04434">
    <property type="entry name" value="SWIM"/>
    <property type="match status" value="1"/>
</dbReference>
<dbReference type="Pfam" id="PF10536">
    <property type="entry name" value="PMD"/>
    <property type="match status" value="1"/>
</dbReference>
<dbReference type="GO" id="GO:0008270">
    <property type="term" value="F:zinc ion binding"/>
    <property type="evidence" value="ECO:0007669"/>
    <property type="project" value="UniProtKB-KW"/>
</dbReference>
<evidence type="ECO:0000259" key="5">
    <source>
        <dbReference type="PROSITE" id="PS50966"/>
    </source>
</evidence>
<sequence length="483" mass="54882">MAVRDVNTVYAIDKLRRTRDKTGGHTMTIFHRIHQTFEVITTLHGFHIDKGRNKQVVKLNECTCSYNKWQSFGIPCSHVLAVCAHMRKNSWQFFEKYYRMDVYASSYTFEFNPIPHESYWSYPDFPILYLGPTSMRDKSRPRSSRIRNEMDLKEPRIQVSPHDGARTIGSYSSTWTGHTQIGTLLLHLSRDGDLILIPSTYLRGSKITLQGIAILLGLPVDGVVVTGRTCLDWRSICYSLLGLTLGNTDIDGQHLHFTWLDQSFPTLAPDANEESIQCYTRAYILQLIGGFLFSGKSNDKVHLMFLPFLEDFKVVGRREHIARGEMAIGSLGYHDPYMVWYSSIAIRFLTRTESFHELLGGGAHTRWTRHISILRDAPLTNISPPPIKETPITPMEAPSTPLVVPLVALSPRPIEATLIDEELVHIANDNHQGQKNDHGRGHGRRCGRRAHRGIHATPIEPIVEHAYHRCSQRKKKAPSCGTH</sequence>
<dbReference type="EMBL" id="AM425447">
    <property type="protein sequence ID" value="CAN66680.1"/>
    <property type="molecule type" value="Genomic_DNA"/>
</dbReference>
<evidence type="ECO:0000256" key="3">
    <source>
        <dbReference type="ARBA" id="ARBA00022833"/>
    </source>
</evidence>
<accession>A5AFJ2</accession>
<dbReference type="SMART" id="SM00575">
    <property type="entry name" value="ZnF_PMZ"/>
    <property type="match status" value="1"/>
</dbReference>